<reference evidence="1" key="1">
    <citation type="journal article" date="2015" name="PeerJ">
        <title>First genomic representation of candidate bacterial phylum KSB3 points to enhanced environmental sensing as a trigger of wastewater bulking.</title>
        <authorList>
            <person name="Sekiguchi Y."/>
            <person name="Ohashi A."/>
            <person name="Parks D.H."/>
            <person name="Yamauchi T."/>
            <person name="Tyson G.W."/>
            <person name="Hugenholtz P."/>
        </authorList>
    </citation>
    <scope>NUCLEOTIDE SEQUENCE [LARGE SCALE GENOMIC DNA]</scope>
</reference>
<proteinExistence type="predicted"/>
<dbReference type="Proteomes" id="UP000030661">
    <property type="component" value="Unassembled WGS sequence"/>
</dbReference>
<dbReference type="InterPro" id="IPR025528">
    <property type="entry name" value="BrnA_antitoxin"/>
</dbReference>
<dbReference type="eggNOG" id="COG3514">
    <property type="taxonomic scope" value="Bacteria"/>
</dbReference>
<gene>
    <name evidence="1" type="ORF">U27_04093</name>
</gene>
<protein>
    <submittedName>
        <fullName evidence="1">Uncharacterized protein</fullName>
    </submittedName>
</protein>
<dbReference type="HOGENOM" id="CLU_140900_1_1_0"/>
<organism evidence="1">
    <name type="scientific">Vecturithrix granuli</name>
    <dbReference type="NCBI Taxonomy" id="1499967"/>
    <lineage>
        <taxon>Bacteria</taxon>
        <taxon>Candidatus Moduliflexota</taxon>
        <taxon>Candidatus Vecturitrichia</taxon>
        <taxon>Candidatus Vecturitrichales</taxon>
        <taxon>Candidatus Vecturitrichaceae</taxon>
        <taxon>Candidatus Vecturithrix</taxon>
    </lineage>
</organism>
<name>A0A081BXS3_VECG1</name>
<evidence type="ECO:0000313" key="1">
    <source>
        <dbReference type="EMBL" id="GAK57128.1"/>
    </source>
</evidence>
<dbReference type="STRING" id="1499967.U27_04093"/>
<dbReference type="AlphaFoldDB" id="A0A081BXS3"/>
<dbReference type="EMBL" id="DF820465">
    <property type="protein sequence ID" value="GAK57128.1"/>
    <property type="molecule type" value="Genomic_DNA"/>
</dbReference>
<keyword evidence="2" id="KW-1185">Reference proteome</keyword>
<accession>A0A081BXS3</accession>
<evidence type="ECO:0000313" key="2">
    <source>
        <dbReference type="Proteomes" id="UP000030661"/>
    </source>
</evidence>
<sequence length="97" mass="11383">MKNEPISKTSLTDWARVDAMEDHDIDFSDCPEITPEMFERAVVRRGLRTIRPTSRVTLQIDQDVLDWFQAQGQHYQALINTLLRAYMEAQRQTRQST</sequence>
<dbReference type="Pfam" id="PF14384">
    <property type="entry name" value="BrnA_antitoxin"/>
    <property type="match status" value="1"/>
</dbReference>